<organism evidence="2">
    <name type="scientific">marine sediment metagenome</name>
    <dbReference type="NCBI Taxonomy" id="412755"/>
    <lineage>
        <taxon>unclassified sequences</taxon>
        <taxon>metagenomes</taxon>
        <taxon>ecological metagenomes</taxon>
    </lineage>
</organism>
<proteinExistence type="predicted"/>
<accession>X1T8R7</accession>
<comment type="caution">
    <text evidence="2">The sequence shown here is derived from an EMBL/GenBank/DDBJ whole genome shotgun (WGS) entry which is preliminary data.</text>
</comment>
<dbReference type="EMBL" id="BARW01013123">
    <property type="protein sequence ID" value="GAI76399.1"/>
    <property type="molecule type" value="Genomic_DNA"/>
</dbReference>
<sequence>MSELKIEQTDESLENDQRVSIRQRIYIGLTKSGSDMFGVLFMGALFGFYVDILHMNPISYGTVMIIFA</sequence>
<protein>
    <submittedName>
        <fullName evidence="2">Uncharacterized protein</fullName>
    </submittedName>
</protein>
<name>X1T8R7_9ZZZZ</name>
<keyword evidence="1" id="KW-0812">Transmembrane</keyword>
<reference evidence="2" key="1">
    <citation type="journal article" date="2014" name="Front. Microbiol.">
        <title>High frequency of phylogenetically diverse reductive dehalogenase-homologous genes in deep subseafloor sedimentary metagenomes.</title>
        <authorList>
            <person name="Kawai M."/>
            <person name="Futagami T."/>
            <person name="Toyoda A."/>
            <person name="Takaki Y."/>
            <person name="Nishi S."/>
            <person name="Hori S."/>
            <person name="Arai W."/>
            <person name="Tsubouchi T."/>
            <person name="Morono Y."/>
            <person name="Uchiyama I."/>
            <person name="Ito T."/>
            <person name="Fujiyama A."/>
            <person name="Inagaki F."/>
            <person name="Takami H."/>
        </authorList>
    </citation>
    <scope>NUCLEOTIDE SEQUENCE</scope>
    <source>
        <strain evidence="2">Expedition CK06-06</strain>
    </source>
</reference>
<feature type="non-terminal residue" evidence="2">
    <location>
        <position position="68"/>
    </location>
</feature>
<keyword evidence="1" id="KW-0472">Membrane</keyword>
<evidence type="ECO:0000313" key="2">
    <source>
        <dbReference type="EMBL" id="GAI76399.1"/>
    </source>
</evidence>
<evidence type="ECO:0000256" key="1">
    <source>
        <dbReference type="SAM" id="Phobius"/>
    </source>
</evidence>
<dbReference type="AlphaFoldDB" id="X1T8R7"/>
<gene>
    <name evidence="2" type="ORF">S12H4_24270</name>
</gene>
<feature type="transmembrane region" description="Helical" evidence="1">
    <location>
        <begin position="36"/>
        <end position="54"/>
    </location>
</feature>
<keyword evidence="1" id="KW-1133">Transmembrane helix</keyword>